<dbReference type="Pfam" id="PF04437">
    <property type="entry name" value="RINT1_TIP1"/>
    <property type="match status" value="1"/>
</dbReference>
<evidence type="ECO:0000313" key="3">
    <source>
        <dbReference type="Proteomes" id="UP000266188"/>
    </source>
</evidence>
<keyword evidence="1" id="KW-0175">Coiled coil</keyword>
<proteinExistence type="predicted"/>
<evidence type="ECO:0000256" key="1">
    <source>
        <dbReference type="SAM" id="Coils"/>
    </source>
</evidence>
<dbReference type="PANTHER" id="PTHR13520">
    <property type="entry name" value="RAD50-INTERACTING PROTEIN 1 RINT-1"/>
    <property type="match status" value="1"/>
</dbReference>
<keyword evidence="3" id="KW-1185">Reference proteome</keyword>
<dbReference type="STRING" id="2070753.A0A3A2ZFE8"/>
<dbReference type="EMBL" id="MVGC01000210">
    <property type="protein sequence ID" value="RJE21706.1"/>
    <property type="molecule type" value="Genomic_DNA"/>
</dbReference>
<protein>
    <submittedName>
        <fullName evidence="2">RINT-1 family</fullName>
    </submittedName>
</protein>
<evidence type="ECO:0000313" key="2">
    <source>
        <dbReference type="EMBL" id="RJE21706.1"/>
    </source>
</evidence>
<dbReference type="FunFam" id="1.20.58.1420:FF:000001">
    <property type="entry name" value="RINT-1 family protein"/>
    <property type="match status" value="1"/>
</dbReference>
<name>A0A3A2ZFE8_9EURO</name>
<gene>
    <name evidence="2" type="ORF">PHISCL_05946</name>
</gene>
<reference evidence="3" key="1">
    <citation type="submission" date="2017-02" db="EMBL/GenBank/DDBJ databases">
        <authorList>
            <person name="Tafer H."/>
            <person name="Lopandic K."/>
        </authorList>
    </citation>
    <scope>NUCLEOTIDE SEQUENCE [LARGE SCALE GENOMIC DNA]</scope>
    <source>
        <strain evidence="3">CBS 366.77</strain>
    </source>
</reference>
<dbReference type="PANTHER" id="PTHR13520:SF0">
    <property type="entry name" value="RAD50-INTERACTING PROTEIN 1"/>
    <property type="match status" value="1"/>
</dbReference>
<dbReference type="GO" id="GO:0070939">
    <property type="term" value="C:Dsl1/NZR complex"/>
    <property type="evidence" value="ECO:0007669"/>
    <property type="project" value="InterPro"/>
</dbReference>
<comment type="caution">
    <text evidence="2">The sequence shown here is derived from an EMBL/GenBank/DDBJ whole genome shotgun (WGS) entry which is preliminary data.</text>
</comment>
<dbReference type="OrthoDB" id="2189254at2759"/>
<feature type="coiled-coil region" evidence="1">
    <location>
        <begin position="37"/>
        <end position="64"/>
    </location>
</feature>
<sequence length="818" mass="91623">MEASLPPLSSHERTRVEDYLNDKIQVSADFESLNSLLSSLRAQHELQQKQLAEAQEALSSATKASNDHADATRKRAEAFNAEQAEIDRRLKAITKSDASDDAARRFETSMEKLRRLEISRGYVALLKDADELSKDALKNIGPAPRLALKPYTQLRNIVQSLKDAQPAAEGAAPHLVDYTEKLASALREQMKGEFSCRLQKRLDQMRWPSKELHLPDDLTSQWREDAELLLDLQTPELQAHEVSATGQSVDPPILFPLEVMIHPLELRFKYHFSGEKPTNRLDKPEYFLSHVIDLINNYGGFFATFLQPVFDEKAKTAGAGREWAFFNASHSFITALLPMLRQKLSTFLPQISAHPQLLSHFVHELMKFDTEIRDSWNYLPDPYAGDNWKGMTWEVLTKEGWFDRWLQVEKDFALARYKEIIDAPDSGHIDYEGVEFSATKPTKAAIRVNDLLETITERYQPLSSFSQKLRFLIDIQITIFDQLHERLRSALEAYLAMTSTIGRTVQGAEGQASVEGVAGLERLCRVFGSAEYLEKKMEDWSNDLFFVELWSELQERVKLNKESGRNVAGPMSVADVASRTSQAITDNQSEVPDASSDGALFDETASAYRRLRQRSESIIISTMTSNTLSALKPYSRISTWASLSTSTVVSLPPSSDLAPAMRTLSTNISFLSRALGVAPLRRIIRQIFHPIQNYIWSNILMSNTFSAAGAAQLVSDVDHLCGVIDVALGSTGNAGDSVRGLKRLNEGLLLLGLDANAPKTDDATVESGDKVQPGLWEVEKRLFKDNESAREVLAELGIETLTEAEARSVLERRAEMGN</sequence>
<dbReference type="AlphaFoldDB" id="A0A3A2ZFE8"/>
<dbReference type="InterPro" id="IPR042044">
    <property type="entry name" value="EXOC6PINT-1/Sec15/Tip20_C_dom2"/>
</dbReference>
<dbReference type="GO" id="GO:0006888">
    <property type="term" value="P:endoplasmic reticulum to Golgi vesicle-mediated transport"/>
    <property type="evidence" value="ECO:0007669"/>
    <property type="project" value="InterPro"/>
</dbReference>
<dbReference type="InterPro" id="IPR007528">
    <property type="entry name" value="RINT1_Tip20"/>
</dbReference>
<dbReference type="PROSITE" id="PS51386">
    <property type="entry name" value="RINT1_TIP20"/>
    <property type="match status" value="1"/>
</dbReference>
<organism evidence="2 3">
    <name type="scientific">Aspergillus sclerotialis</name>
    <dbReference type="NCBI Taxonomy" id="2070753"/>
    <lineage>
        <taxon>Eukaryota</taxon>
        <taxon>Fungi</taxon>
        <taxon>Dikarya</taxon>
        <taxon>Ascomycota</taxon>
        <taxon>Pezizomycotina</taxon>
        <taxon>Eurotiomycetes</taxon>
        <taxon>Eurotiomycetidae</taxon>
        <taxon>Eurotiales</taxon>
        <taxon>Aspergillaceae</taxon>
        <taxon>Aspergillus</taxon>
        <taxon>Aspergillus subgen. Polypaecilum</taxon>
    </lineage>
</organism>
<accession>A0A3A2ZFE8</accession>
<dbReference type="Gene3D" id="1.20.58.1420">
    <property type="entry name" value="Dsl1p vesicle tethering complex, Tip20p subunit, domain B"/>
    <property type="match status" value="1"/>
</dbReference>
<dbReference type="GO" id="GO:0060628">
    <property type="term" value="P:regulation of ER to Golgi vesicle-mediated transport"/>
    <property type="evidence" value="ECO:0007669"/>
    <property type="project" value="TreeGrafter"/>
</dbReference>
<dbReference type="InterPro" id="IPR042042">
    <property type="entry name" value="Tip20p_domB"/>
</dbReference>
<dbReference type="Proteomes" id="UP000266188">
    <property type="component" value="Unassembled WGS sequence"/>
</dbReference>
<dbReference type="Gene3D" id="1.20.58.670">
    <property type="entry name" value="Dsl1p vesicle tethering complex, Tip20p subunit, domain D"/>
    <property type="match status" value="1"/>
</dbReference>
<dbReference type="GO" id="GO:0006890">
    <property type="term" value="P:retrograde vesicle-mediated transport, Golgi to endoplasmic reticulum"/>
    <property type="evidence" value="ECO:0007669"/>
    <property type="project" value="InterPro"/>
</dbReference>